<reference evidence="2" key="1">
    <citation type="journal article" date="2019" name="Int. J. Syst. Evol. Microbiol.">
        <title>The Global Catalogue of Microorganisms (GCM) 10K type strain sequencing project: providing services to taxonomists for standard genome sequencing and annotation.</title>
        <authorList>
            <consortium name="The Broad Institute Genomics Platform"/>
            <consortium name="The Broad Institute Genome Sequencing Center for Infectious Disease"/>
            <person name="Wu L."/>
            <person name="Ma J."/>
        </authorList>
    </citation>
    <scope>NUCLEOTIDE SEQUENCE [LARGE SCALE GENOMIC DNA]</scope>
    <source>
        <strain evidence="2">CGMCC 4.7204</strain>
    </source>
</reference>
<name>A0ABV8LBK6_9NOCA</name>
<protein>
    <submittedName>
        <fullName evidence="1">Uncharacterized protein</fullName>
    </submittedName>
</protein>
<evidence type="ECO:0000313" key="1">
    <source>
        <dbReference type="EMBL" id="MFC4127883.1"/>
    </source>
</evidence>
<evidence type="ECO:0000313" key="2">
    <source>
        <dbReference type="Proteomes" id="UP001595767"/>
    </source>
</evidence>
<sequence>MTATRPSEESWIDMRKLLVTAAIAGTLTAGAVITGTGTAAATPPPPSPQCTIVSYPLVFLIEATGGASSPLLPLANSLQAAVCS</sequence>
<organism evidence="1 2">
    <name type="scientific">Nocardia rhizosphaerae</name>
    <dbReference type="NCBI Taxonomy" id="1691571"/>
    <lineage>
        <taxon>Bacteria</taxon>
        <taxon>Bacillati</taxon>
        <taxon>Actinomycetota</taxon>
        <taxon>Actinomycetes</taxon>
        <taxon>Mycobacteriales</taxon>
        <taxon>Nocardiaceae</taxon>
        <taxon>Nocardia</taxon>
    </lineage>
</organism>
<dbReference type="Proteomes" id="UP001595767">
    <property type="component" value="Unassembled WGS sequence"/>
</dbReference>
<dbReference type="EMBL" id="JBHSBA010000015">
    <property type="protein sequence ID" value="MFC4127883.1"/>
    <property type="molecule type" value="Genomic_DNA"/>
</dbReference>
<comment type="caution">
    <text evidence="1">The sequence shown here is derived from an EMBL/GenBank/DDBJ whole genome shotgun (WGS) entry which is preliminary data.</text>
</comment>
<keyword evidence="2" id="KW-1185">Reference proteome</keyword>
<dbReference type="RefSeq" id="WP_378553598.1">
    <property type="nucleotide sequence ID" value="NZ_JBHSBA010000015.1"/>
</dbReference>
<proteinExistence type="predicted"/>
<accession>A0ABV8LBK6</accession>
<gene>
    <name evidence="1" type="ORF">ACFOW8_23440</name>
</gene>